<dbReference type="GO" id="GO:0016020">
    <property type="term" value="C:membrane"/>
    <property type="evidence" value="ECO:0007669"/>
    <property type="project" value="UniProtKB-SubCell"/>
</dbReference>
<dbReference type="OrthoDB" id="10267969at2759"/>
<evidence type="ECO:0000256" key="2">
    <source>
        <dbReference type="ARBA" id="ARBA00006824"/>
    </source>
</evidence>
<gene>
    <name evidence="7" type="ORF">DIATSA_LOCUS3055</name>
</gene>
<keyword evidence="8" id="KW-1185">Reference proteome</keyword>
<evidence type="ECO:0008006" key="9">
    <source>
        <dbReference type="Google" id="ProtNLM"/>
    </source>
</evidence>
<dbReference type="Pfam" id="PF04117">
    <property type="entry name" value="Mpv17_PMP22"/>
    <property type="match status" value="1"/>
</dbReference>
<dbReference type="Proteomes" id="UP001153714">
    <property type="component" value="Chromosome 13"/>
</dbReference>
<comment type="similarity">
    <text evidence="2 6">Belongs to the peroxisomal membrane protein PXMP2/4 family.</text>
</comment>
<dbReference type="InterPro" id="IPR007248">
    <property type="entry name" value="Mpv17_PMP22"/>
</dbReference>
<evidence type="ECO:0000256" key="3">
    <source>
        <dbReference type="ARBA" id="ARBA00022692"/>
    </source>
</evidence>
<organism evidence="7 8">
    <name type="scientific">Diatraea saccharalis</name>
    <name type="common">sugarcane borer</name>
    <dbReference type="NCBI Taxonomy" id="40085"/>
    <lineage>
        <taxon>Eukaryota</taxon>
        <taxon>Metazoa</taxon>
        <taxon>Ecdysozoa</taxon>
        <taxon>Arthropoda</taxon>
        <taxon>Hexapoda</taxon>
        <taxon>Insecta</taxon>
        <taxon>Pterygota</taxon>
        <taxon>Neoptera</taxon>
        <taxon>Endopterygota</taxon>
        <taxon>Lepidoptera</taxon>
        <taxon>Glossata</taxon>
        <taxon>Ditrysia</taxon>
        <taxon>Pyraloidea</taxon>
        <taxon>Crambidae</taxon>
        <taxon>Crambinae</taxon>
        <taxon>Diatraea</taxon>
    </lineage>
</organism>
<evidence type="ECO:0000256" key="6">
    <source>
        <dbReference type="RuleBase" id="RU363053"/>
    </source>
</evidence>
<comment type="subcellular location">
    <subcellularLocation>
        <location evidence="1">Membrane</location>
        <topology evidence="1">Multi-pass membrane protein</topology>
    </subcellularLocation>
</comment>
<evidence type="ECO:0000313" key="7">
    <source>
        <dbReference type="EMBL" id="CAG9784995.1"/>
    </source>
</evidence>
<dbReference type="GO" id="GO:0005739">
    <property type="term" value="C:mitochondrion"/>
    <property type="evidence" value="ECO:0007669"/>
    <property type="project" value="TreeGrafter"/>
</dbReference>
<accession>A0A9N9W9J7</accession>
<keyword evidence="4 6" id="KW-1133">Transmembrane helix</keyword>
<proteinExistence type="inferred from homology"/>
<keyword evidence="5 6" id="KW-0472">Membrane</keyword>
<evidence type="ECO:0000313" key="8">
    <source>
        <dbReference type="Proteomes" id="UP001153714"/>
    </source>
</evidence>
<feature type="transmembrane region" description="Helical" evidence="6">
    <location>
        <begin position="76"/>
        <end position="97"/>
    </location>
</feature>
<name>A0A9N9W9J7_9NEOP</name>
<evidence type="ECO:0000256" key="1">
    <source>
        <dbReference type="ARBA" id="ARBA00004141"/>
    </source>
</evidence>
<dbReference type="EMBL" id="OU893344">
    <property type="protein sequence ID" value="CAG9784995.1"/>
    <property type="molecule type" value="Genomic_DNA"/>
</dbReference>
<reference evidence="7" key="1">
    <citation type="submission" date="2021-12" db="EMBL/GenBank/DDBJ databases">
        <authorList>
            <person name="King R."/>
        </authorList>
    </citation>
    <scope>NUCLEOTIDE SEQUENCE</scope>
</reference>
<feature type="transmembrane region" description="Helical" evidence="6">
    <location>
        <begin position="179"/>
        <end position="196"/>
    </location>
</feature>
<reference evidence="7" key="2">
    <citation type="submission" date="2022-10" db="EMBL/GenBank/DDBJ databases">
        <authorList>
            <consortium name="ENA_rothamsted_submissions"/>
            <consortium name="culmorum"/>
            <person name="King R."/>
        </authorList>
    </citation>
    <scope>NUCLEOTIDE SEQUENCE</scope>
</reference>
<sequence>MFSVHFSLLKRGANLLQNNCRKCSSFRRGVNFLFKKNLLITNSMTSGGFMAIGDLIQQEFEYQSRVQLKRYDWGRLARMFIVGSLMGPMHHYYYIYLDKVLPKVNVKTVLKKILCDQLLASPATILCFFYGMGILESKSFKQSTYEIIDKFKYVYAGDCLYWPPVQFVNFYYLPTEYRVFYINFATMIFNIFLSYMKHFDQH</sequence>
<dbReference type="GO" id="GO:0061668">
    <property type="term" value="P:mitochondrial ribosome assembly"/>
    <property type="evidence" value="ECO:0007669"/>
    <property type="project" value="TreeGrafter"/>
</dbReference>
<evidence type="ECO:0000256" key="4">
    <source>
        <dbReference type="ARBA" id="ARBA00022989"/>
    </source>
</evidence>
<dbReference type="AlphaFoldDB" id="A0A9N9W9J7"/>
<feature type="transmembrane region" description="Helical" evidence="6">
    <location>
        <begin position="117"/>
        <end position="135"/>
    </location>
</feature>
<dbReference type="PANTHER" id="PTHR11266">
    <property type="entry name" value="PEROXISOMAL MEMBRANE PROTEIN 2, PXMP2 MPV17"/>
    <property type="match status" value="1"/>
</dbReference>
<dbReference type="PANTHER" id="PTHR11266:SF81">
    <property type="entry name" value="GH12661P-RELATED"/>
    <property type="match status" value="1"/>
</dbReference>
<keyword evidence="3 6" id="KW-0812">Transmembrane</keyword>
<protein>
    <recommendedName>
        <fullName evidence="9">Mpv17-like protein 2</fullName>
    </recommendedName>
</protein>
<evidence type="ECO:0000256" key="5">
    <source>
        <dbReference type="ARBA" id="ARBA00023136"/>
    </source>
</evidence>